<sequence>MFRSEILHQIYELCESSQQEDYESALKILSKKCKMSQENAKDLLEKITKILQSSRLTINFDFSKIYDINNKWPDVLNCFAYKEKPNEISNYNVGRASVEEVAFYLNQLFDNSKYEKFGRFSTPTGDQTKRSANFQWTSRPCYAALDFLENPMGGAPMYGKSFIILKDYVKHNCTYSPYDTYSPPTFTRGKLKDKISTFLHFPRLIRYCQNDLFGYNCLESLINKANGKNFVPHSNYGKSEGNYIEAHVYSRILFARDIKQICLSKLEFDSHPPNKQKQILEKINEINSRLGTSFIIFITEEEYKIKQEERHLEDKLSLKQEKITKLKSDIVKLEKKR</sequence>
<gene>
    <name evidence="1" type="ORF">SHM_09220</name>
</gene>
<dbReference type="InterPro" id="IPR022074">
    <property type="entry name" value="DUF3626"/>
</dbReference>
<evidence type="ECO:0000313" key="2">
    <source>
        <dbReference type="Proteomes" id="UP001163387"/>
    </source>
</evidence>
<reference evidence="1 2" key="1">
    <citation type="journal article" date="2022" name="Front. Microbiol.">
        <title>Male-killing mechanisms vary between Spiroplasma species.</title>
        <authorList>
            <person name="Arai H."/>
            <person name="Inoue M."/>
            <person name="Kageyama D."/>
        </authorList>
    </citation>
    <scope>NUCLEOTIDE SEQUENCE [LARGE SCALE GENOMIC DNA]</scope>
    <source>
        <strain evidence="2">sHm</strain>
    </source>
</reference>
<proteinExistence type="predicted"/>
<dbReference type="Proteomes" id="UP001163387">
    <property type="component" value="Chromosome"/>
</dbReference>
<evidence type="ECO:0000313" key="1">
    <source>
        <dbReference type="EMBL" id="BDT03276.1"/>
    </source>
</evidence>
<name>A0ABN6T0C7_9MOLU</name>
<protein>
    <submittedName>
        <fullName evidence="1">Uncharacterized protein</fullName>
    </submittedName>
</protein>
<dbReference type="Pfam" id="PF12294">
    <property type="entry name" value="DUF3626"/>
    <property type="match status" value="1"/>
</dbReference>
<organism evidence="1 2">
    <name type="scientific">Spiroplasma ixodetis</name>
    <dbReference type="NCBI Taxonomy" id="2141"/>
    <lineage>
        <taxon>Bacteria</taxon>
        <taxon>Bacillati</taxon>
        <taxon>Mycoplasmatota</taxon>
        <taxon>Mollicutes</taxon>
        <taxon>Entomoplasmatales</taxon>
        <taxon>Spiroplasmataceae</taxon>
        <taxon>Spiroplasma</taxon>
    </lineage>
</organism>
<accession>A0ABN6T0C7</accession>
<keyword evidence="2" id="KW-1185">Reference proteome</keyword>
<dbReference type="EMBL" id="AP026933">
    <property type="protein sequence ID" value="BDT03276.1"/>
    <property type="molecule type" value="Genomic_DNA"/>
</dbReference>